<name>A0A2C5Y6J4_9HYPO</name>
<comment type="caution">
    <text evidence="1">The sequence shown here is derived from an EMBL/GenBank/DDBJ whole genome shotgun (WGS) entry which is preliminary data.</text>
</comment>
<keyword evidence="2" id="KW-1185">Reference proteome</keyword>
<dbReference type="OrthoDB" id="4960590at2759"/>
<sequence>MLKIRKPRKREYHVPIQPKYRKKRPAAFWDDLDQPPLSQVVLREFNERTLEKRTELLRKKKQNANPEAIKPSRRQVLLKQFCRGGGPDLSFLRCGGETGSPETVAAEIVMAAGPGYGKIPSIKAKLPSEKSSMYDRAFAHHLRKHNVILPEYQGKGKSKISEPANKATIMTELSKSRESLTPSSIKTEHLTYFQKINEQGSIAIMSRDALPMVEGRYRGTDKAVPFRAQELNTLTHLTDGTLPPIMPQRAHGSPPAKLHEELRKDFEHYVCPTVWEKDGIVPNFFCELRDSTGNPDGLQRDLGYSLVFGARAIHWLRVYSHKKGQELDGCAYALGFTLQEGNLALYAGRARKGQAGSTGYVVNQMGSWVINDTVDGFRKGAKIYRNARDWADRMRQEVIDEANRQMAKA</sequence>
<evidence type="ECO:0000313" key="2">
    <source>
        <dbReference type="Proteomes" id="UP000226192"/>
    </source>
</evidence>
<protein>
    <submittedName>
        <fullName evidence="1">Uncharacterized protein</fullName>
    </submittedName>
</protein>
<reference evidence="1 2" key="1">
    <citation type="submission" date="2017-06" db="EMBL/GenBank/DDBJ databases">
        <title>Ant-infecting Ophiocordyceps genomes reveal a high diversity of potential behavioral manipulation genes and a possible major role for enterotoxins.</title>
        <authorList>
            <person name="De Bekker C."/>
            <person name="Evans H.C."/>
            <person name="Brachmann A."/>
            <person name="Hughes D.P."/>
        </authorList>
    </citation>
    <scope>NUCLEOTIDE SEQUENCE [LARGE SCALE GENOMIC DNA]</scope>
    <source>
        <strain evidence="1 2">Map64</strain>
    </source>
</reference>
<dbReference type="Proteomes" id="UP000226192">
    <property type="component" value="Unassembled WGS sequence"/>
</dbReference>
<proteinExistence type="predicted"/>
<dbReference type="EMBL" id="NJET01000062">
    <property type="protein sequence ID" value="PHH62852.1"/>
    <property type="molecule type" value="Genomic_DNA"/>
</dbReference>
<dbReference type="AlphaFoldDB" id="A0A2C5Y6J4"/>
<accession>A0A2C5Y6J4</accession>
<gene>
    <name evidence="1" type="ORF">CDD81_6652</name>
</gene>
<dbReference type="STRING" id="1399860.A0A2C5Y6J4"/>
<evidence type="ECO:0000313" key="1">
    <source>
        <dbReference type="EMBL" id="PHH62852.1"/>
    </source>
</evidence>
<organism evidence="1 2">
    <name type="scientific">Ophiocordyceps australis</name>
    <dbReference type="NCBI Taxonomy" id="1399860"/>
    <lineage>
        <taxon>Eukaryota</taxon>
        <taxon>Fungi</taxon>
        <taxon>Dikarya</taxon>
        <taxon>Ascomycota</taxon>
        <taxon>Pezizomycotina</taxon>
        <taxon>Sordariomycetes</taxon>
        <taxon>Hypocreomycetidae</taxon>
        <taxon>Hypocreales</taxon>
        <taxon>Ophiocordycipitaceae</taxon>
        <taxon>Ophiocordyceps</taxon>
    </lineage>
</organism>